<dbReference type="OrthoDB" id="674948at2759"/>
<name>A0A6V7V122_MELEN</name>
<protein>
    <submittedName>
        <fullName evidence="2">Uncharacterized protein</fullName>
    </submittedName>
</protein>
<organism evidence="2 3">
    <name type="scientific">Meloidogyne enterolobii</name>
    <name type="common">Root-knot nematode worm</name>
    <name type="synonym">Meloidogyne mayaguensis</name>
    <dbReference type="NCBI Taxonomy" id="390850"/>
    <lineage>
        <taxon>Eukaryota</taxon>
        <taxon>Metazoa</taxon>
        <taxon>Ecdysozoa</taxon>
        <taxon>Nematoda</taxon>
        <taxon>Chromadorea</taxon>
        <taxon>Rhabditida</taxon>
        <taxon>Tylenchina</taxon>
        <taxon>Tylenchomorpha</taxon>
        <taxon>Tylenchoidea</taxon>
        <taxon>Meloidogynidae</taxon>
        <taxon>Meloidogyninae</taxon>
        <taxon>Meloidogyne</taxon>
    </lineage>
</organism>
<comment type="caution">
    <text evidence="2">The sequence shown here is derived from an EMBL/GenBank/DDBJ whole genome shotgun (WGS) entry which is preliminary data.</text>
</comment>
<reference evidence="2 3" key="1">
    <citation type="submission" date="2020-08" db="EMBL/GenBank/DDBJ databases">
        <authorList>
            <person name="Koutsovoulos G."/>
            <person name="Danchin GJ E."/>
        </authorList>
    </citation>
    <scope>NUCLEOTIDE SEQUENCE [LARGE SCALE GENOMIC DNA]</scope>
</reference>
<feature type="chain" id="PRO_5028378109" evidence="1">
    <location>
        <begin position="35"/>
        <end position="255"/>
    </location>
</feature>
<keyword evidence="1" id="KW-0732">Signal</keyword>
<dbReference type="AlphaFoldDB" id="A0A6V7V122"/>
<proteinExistence type="predicted"/>
<feature type="signal peptide" evidence="1">
    <location>
        <begin position="1"/>
        <end position="34"/>
    </location>
</feature>
<evidence type="ECO:0000313" key="3">
    <source>
        <dbReference type="Proteomes" id="UP000580250"/>
    </source>
</evidence>
<accession>A0A6V7V122</accession>
<evidence type="ECO:0000313" key="2">
    <source>
        <dbReference type="EMBL" id="CAD2168055.1"/>
    </source>
</evidence>
<dbReference type="EMBL" id="CAJEWN010000135">
    <property type="protein sequence ID" value="CAD2168055.1"/>
    <property type="molecule type" value="Genomic_DNA"/>
</dbReference>
<sequence length="255" mass="29270">MQMTLGNTTKLTGQRGTCLAVLLLSVCLIVAPNGKQFGMNGVNRNTQQQEMLVDKFNQKSGDLHHSEIESREGVLTNLDQAIGNRGQRFYGASRTLIDFVAPEQKCMDDKMSESFGFTQADSAVAEMKKMQKIHKNLHKRAQKRANCNYYQNYGFNNSKCFDNNFDENYTNQDIMVEEYEPQLDYLTGQNYGENILMEEDEFLFTPYAMSGGQMEFIENNWEVKKINSEKIFDCYENNGSNKSIEIIHSSPYQQI</sequence>
<dbReference type="Proteomes" id="UP000580250">
    <property type="component" value="Unassembled WGS sequence"/>
</dbReference>
<gene>
    <name evidence="2" type="ORF">MENT_LOCUS19390</name>
</gene>
<evidence type="ECO:0000256" key="1">
    <source>
        <dbReference type="SAM" id="SignalP"/>
    </source>
</evidence>